<dbReference type="Gene3D" id="2.60.120.290">
    <property type="entry name" value="Spermadhesin, CUB domain"/>
    <property type="match status" value="1"/>
</dbReference>
<dbReference type="EMBL" id="UYYA01004125">
    <property type="protein sequence ID" value="VDM59759.1"/>
    <property type="molecule type" value="Genomic_DNA"/>
</dbReference>
<feature type="region of interest" description="Disordered" evidence="2">
    <location>
        <begin position="637"/>
        <end position="683"/>
    </location>
</feature>
<evidence type="ECO:0000256" key="1">
    <source>
        <dbReference type="ARBA" id="ARBA00023157"/>
    </source>
</evidence>
<dbReference type="Proteomes" id="UP000267027">
    <property type="component" value="Unassembled WGS sequence"/>
</dbReference>
<evidence type="ECO:0000256" key="2">
    <source>
        <dbReference type="SAM" id="MobiDB-lite"/>
    </source>
</evidence>
<evidence type="ECO:0000259" key="4">
    <source>
        <dbReference type="SMART" id="SM00042"/>
    </source>
</evidence>
<dbReference type="Pfam" id="PF00431">
    <property type="entry name" value="CUB"/>
    <property type="match status" value="1"/>
</dbReference>
<feature type="compositionally biased region" description="Polar residues" evidence="2">
    <location>
        <begin position="652"/>
        <end position="674"/>
    </location>
</feature>
<keyword evidence="3" id="KW-0812">Transmembrane</keyword>
<dbReference type="InterPro" id="IPR000859">
    <property type="entry name" value="CUB_dom"/>
</dbReference>
<evidence type="ECO:0000313" key="7">
    <source>
        <dbReference type="WBParaSite" id="ACOC_0000817301-mRNA-1"/>
    </source>
</evidence>
<dbReference type="AlphaFoldDB" id="A0A158PJ05"/>
<keyword evidence="3" id="KW-0472">Membrane</keyword>
<name>A0A158PJ05_ANGCS</name>
<protein>
    <submittedName>
        <fullName evidence="7">CUB domain-containing protein</fullName>
    </submittedName>
</protein>
<reference evidence="7" key="1">
    <citation type="submission" date="2016-04" db="UniProtKB">
        <authorList>
            <consortium name="WormBaseParasite"/>
        </authorList>
    </citation>
    <scope>IDENTIFICATION</scope>
</reference>
<keyword evidence="6" id="KW-1185">Reference proteome</keyword>
<dbReference type="WBParaSite" id="ACOC_0000817301-mRNA-1">
    <property type="protein sequence ID" value="ACOC_0000817301-mRNA-1"/>
    <property type="gene ID" value="ACOC_0000817301"/>
</dbReference>
<evidence type="ECO:0000256" key="3">
    <source>
        <dbReference type="SAM" id="Phobius"/>
    </source>
</evidence>
<evidence type="ECO:0000313" key="6">
    <source>
        <dbReference type="Proteomes" id="UP000267027"/>
    </source>
</evidence>
<reference evidence="5 6" key="2">
    <citation type="submission" date="2018-11" db="EMBL/GenBank/DDBJ databases">
        <authorList>
            <consortium name="Pathogen Informatics"/>
        </authorList>
    </citation>
    <scope>NUCLEOTIDE SEQUENCE [LARGE SCALE GENOMIC DNA]</scope>
    <source>
        <strain evidence="5 6">Costa Rica</strain>
    </source>
</reference>
<proteinExistence type="predicted"/>
<gene>
    <name evidence="5" type="ORF">ACOC_LOCUS8174</name>
</gene>
<feature type="transmembrane region" description="Helical" evidence="3">
    <location>
        <begin position="506"/>
        <end position="527"/>
    </location>
</feature>
<evidence type="ECO:0000313" key="5">
    <source>
        <dbReference type="EMBL" id="VDM59759.1"/>
    </source>
</evidence>
<dbReference type="STRING" id="334426.A0A158PJ05"/>
<accession>A0A158PJ05</accession>
<keyword evidence="1" id="KW-1015">Disulfide bond</keyword>
<keyword evidence="3" id="KW-1133">Transmembrane helix</keyword>
<feature type="domain" description="CUB" evidence="4">
    <location>
        <begin position="296"/>
        <end position="402"/>
    </location>
</feature>
<dbReference type="CDD" id="cd00041">
    <property type="entry name" value="CUB"/>
    <property type="match status" value="1"/>
</dbReference>
<organism evidence="7">
    <name type="scientific">Angiostrongylus costaricensis</name>
    <name type="common">Nematode worm</name>
    <dbReference type="NCBI Taxonomy" id="334426"/>
    <lineage>
        <taxon>Eukaryota</taxon>
        <taxon>Metazoa</taxon>
        <taxon>Ecdysozoa</taxon>
        <taxon>Nematoda</taxon>
        <taxon>Chromadorea</taxon>
        <taxon>Rhabditida</taxon>
        <taxon>Rhabditina</taxon>
        <taxon>Rhabditomorpha</taxon>
        <taxon>Strongyloidea</taxon>
        <taxon>Metastrongylidae</taxon>
        <taxon>Angiostrongylus</taxon>
    </lineage>
</organism>
<dbReference type="SMART" id="SM00042">
    <property type="entry name" value="CUB"/>
    <property type="match status" value="1"/>
</dbReference>
<sequence length="683" mass="76941">MHPEMSIVKAMLAYLPADDVPLCGTGIFELLDTSTGFPTLPQKRDHVVALPYENIHIKVSIFENDTGKSSLEISMPRLDQGERLKNVTLGPTDWNGTNELSGYLSLSWRPRPSMISRQLPIKTHSGQFPDRKHNVCLASIIPKPVDDFEFVCWQFEYIAQMFPPLYSALLPPVRCSLRIETCPNCFLNIKYRPPSDFFATRETGALPTCYESLVDPCFDLQFVEDKADTTLELIYRKLSIWEFPQRSEVNSTGDSMVLMLTMWNIDENSTLKHFLDSLFPFMVVSLSNDVLIVGSPSENILSPNQSSIGFIESPRYPDAYPRSLVKRYLLVNSNPNGYVRLLFDDFHVHFQSEMQIFDSDGHQLINTKAENRRPPAILSTGNRLTIQFKAHDFTQTVHYASLWFKSNGCDETLEAYGGEIKLDGSHHLINTFVDCIWIVGRVPHMTRTFDRIYLKVEEFHMKGVGLRLEIREGASSMSDRLLLLFDSHSRDQLDHKQPSDSDVSGLIALIIGVCGLVLVIILATAVLGRFYRRRFASQNNGTTFSVTPFHPDSTAVPSMQTVGERRFYVVPESQISVIEAPPSYDDALKHPAVQSPRPSAYLNQAYVSNTSEEQMGQSSISQLPSIRDLGSEATVNNTTTQADIENEVASVKDTTSPVETQHTEENTSGVSSNTRRQDDESWV</sequence>
<dbReference type="InterPro" id="IPR035914">
    <property type="entry name" value="Sperma_CUB_dom_sf"/>
</dbReference>
<dbReference type="OrthoDB" id="19606at2759"/>
<dbReference type="SUPFAM" id="SSF49854">
    <property type="entry name" value="Spermadhesin, CUB domain"/>
    <property type="match status" value="1"/>
</dbReference>